<dbReference type="PANTHER" id="PTHR10434:SF11">
    <property type="entry name" value="1-ACYL-SN-GLYCEROL-3-PHOSPHATE ACYLTRANSFERASE"/>
    <property type="match status" value="1"/>
</dbReference>
<dbReference type="GO" id="GO:0006654">
    <property type="term" value="P:phosphatidic acid biosynthetic process"/>
    <property type="evidence" value="ECO:0007669"/>
    <property type="project" value="TreeGrafter"/>
</dbReference>
<dbReference type="HOGENOM" id="CLU_027938_3_0_3"/>
<dbReference type="EMBL" id="CP001344">
    <property type="protein sequence ID" value="ACL42947.1"/>
    <property type="molecule type" value="Genomic_DNA"/>
</dbReference>
<dbReference type="eggNOG" id="COG0204">
    <property type="taxonomic scope" value="Bacteria"/>
</dbReference>
<dbReference type="SMART" id="SM00563">
    <property type="entry name" value="PlsC"/>
    <property type="match status" value="1"/>
</dbReference>
<evidence type="ECO:0000259" key="3">
    <source>
        <dbReference type="SMART" id="SM00563"/>
    </source>
</evidence>
<organism evidence="4">
    <name type="scientific">Cyanothece sp. (strain PCC 7425 / ATCC 29141)</name>
    <dbReference type="NCBI Taxonomy" id="395961"/>
    <lineage>
        <taxon>Bacteria</taxon>
        <taxon>Bacillati</taxon>
        <taxon>Cyanobacteriota</taxon>
        <taxon>Cyanophyceae</taxon>
        <taxon>Gomontiellales</taxon>
        <taxon>Cyanothecaceae</taxon>
        <taxon>Cyanothece</taxon>
    </lineage>
</organism>
<dbReference type="GO" id="GO:0003841">
    <property type="term" value="F:1-acylglycerol-3-phosphate O-acyltransferase activity"/>
    <property type="evidence" value="ECO:0007669"/>
    <property type="project" value="TreeGrafter"/>
</dbReference>
<dbReference type="OrthoDB" id="9803035at2"/>
<gene>
    <name evidence="4" type="ordered locus">Cyan7425_0556</name>
</gene>
<accession>B8HU27</accession>
<evidence type="ECO:0000256" key="2">
    <source>
        <dbReference type="ARBA" id="ARBA00023315"/>
    </source>
</evidence>
<sequence length="237" mass="25809">MRSVPPAQPILTPISPWLTGILYPLATHCVLPAFFRRIEVVGQDYLPRSGPVILAPTHRSRWDALIVPYVAGRPVTGRDLRFMVSHDEMLGLQGWVIRNFGGFPIDTLQPAIATLRYGIEVLKAGEALVIFPEGNIFRTPTVQPLKPGLARIAIQAAQARSMPDVQIVPLGIQYSVPVPDWGSSVAVRIGPPLSLANYDLKRSKQAATKLTLDLQTALNQLSGQNLTPRTPLMVSGG</sequence>
<evidence type="ECO:0000256" key="1">
    <source>
        <dbReference type="ARBA" id="ARBA00022679"/>
    </source>
</evidence>
<dbReference type="AlphaFoldDB" id="B8HU27"/>
<keyword evidence="2 4" id="KW-0012">Acyltransferase</keyword>
<protein>
    <submittedName>
        <fullName evidence="4">Phospholipid/glycerol acyltransferase</fullName>
    </submittedName>
</protein>
<dbReference type="CDD" id="cd07989">
    <property type="entry name" value="LPLAT_AGPAT-like"/>
    <property type="match status" value="1"/>
</dbReference>
<dbReference type="SUPFAM" id="SSF69593">
    <property type="entry name" value="Glycerol-3-phosphate (1)-acyltransferase"/>
    <property type="match status" value="1"/>
</dbReference>
<evidence type="ECO:0000313" key="4">
    <source>
        <dbReference type="EMBL" id="ACL42947.1"/>
    </source>
</evidence>
<keyword evidence="1 4" id="KW-0808">Transferase</keyword>
<dbReference type="InterPro" id="IPR002123">
    <property type="entry name" value="Plipid/glycerol_acylTrfase"/>
</dbReference>
<reference evidence="4" key="1">
    <citation type="submission" date="2009-01" db="EMBL/GenBank/DDBJ databases">
        <title>Complete sequence of chromosome Cyanothece sp. PCC 7425.</title>
        <authorList>
            <consortium name="US DOE Joint Genome Institute"/>
            <person name="Lucas S."/>
            <person name="Copeland A."/>
            <person name="Lapidus A."/>
            <person name="Glavina del Rio T."/>
            <person name="Dalin E."/>
            <person name="Tice H."/>
            <person name="Bruce D."/>
            <person name="Goodwin L."/>
            <person name="Pitluck S."/>
            <person name="Sims D."/>
            <person name="Meineke L."/>
            <person name="Brettin T."/>
            <person name="Detter J.C."/>
            <person name="Han C."/>
            <person name="Larimer F."/>
            <person name="Land M."/>
            <person name="Hauser L."/>
            <person name="Kyrpides N."/>
            <person name="Ovchinnikova G."/>
            <person name="Liberton M."/>
            <person name="Stoeckel J."/>
            <person name="Banerjee A."/>
            <person name="Singh A."/>
            <person name="Page L."/>
            <person name="Sato H."/>
            <person name="Zhao L."/>
            <person name="Sherman L."/>
            <person name="Pakrasi H."/>
            <person name="Richardson P."/>
        </authorList>
    </citation>
    <scope>NUCLEOTIDE SEQUENCE</scope>
    <source>
        <strain evidence="4">PCC 7425</strain>
    </source>
</reference>
<dbReference type="STRING" id="395961.Cyan7425_0556"/>
<name>B8HU27_CYAP4</name>
<feature type="domain" description="Phospholipid/glycerol acyltransferase" evidence="3">
    <location>
        <begin position="52"/>
        <end position="175"/>
    </location>
</feature>
<dbReference type="Pfam" id="PF01553">
    <property type="entry name" value="Acyltransferase"/>
    <property type="match status" value="1"/>
</dbReference>
<dbReference type="PANTHER" id="PTHR10434">
    <property type="entry name" value="1-ACYL-SN-GLYCEROL-3-PHOSPHATE ACYLTRANSFERASE"/>
    <property type="match status" value="1"/>
</dbReference>
<dbReference type="KEGG" id="cyn:Cyan7425_0556"/>
<proteinExistence type="predicted"/>